<dbReference type="InterPro" id="IPR017871">
    <property type="entry name" value="ABC_transporter-like_CS"/>
</dbReference>
<dbReference type="GO" id="GO:0022857">
    <property type="term" value="F:transmembrane transporter activity"/>
    <property type="evidence" value="ECO:0007669"/>
    <property type="project" value="TreeGrafter"/>
</dbReference>
<dbReference type="GO" id="GO:0005886">
    <property type="term" value="C:plasma membrane"/>
    <property type="evidence" value="ECO:0007669"/>
    <property type="project" value="TreeGrafter"/>
</dbReference>
<dbReference type="eggNOG" id="COG1136">
    <property type="taxonomic scope" value="Bacteria"/>
</dbReference>
<evidence type="ECO:0000256" key="3">
    <source>
        <dbReference type="ARBA" id="ARBA00022840"/>
    </source>
</evidence>
<dbReference type="SUPFAM" id="SSF52540">
    <property type="entry name" value="P-loop containing nucleoside triphosphate hydrolases"/>
    <property type="match status" value="1"/>
</dbReference>
<dbReference type="InterPro" id="IPR027417">
    <property type="entry name" value="P-loop_NTPase"/>
</dbReference>
<dbReference type="InterPro" id="IPR017911">
    <property type="entry name" value="MacB-like_ATP-bd"/>
</dbReference>
<keyword evidence="3" id="KW-0067">ATP-binding</keyword>
<keyword evidence="6" id="KW-1185">Reference proteome</keyword>
<evidence type="ECO:0000256" key="2">
    <source>
        <dbReference type="ARBA" id="ARBA00022741"/>
    </source>
</evidence>
<dbReference type="PANTHER" id="PTHR24220:SF685">
    <property type="entry name" value="ABC TRANSPORTER RELATED"/>
    <property type="match status" value="1"/>
</dbReference>
<dbReference type="InterPro" id="IPR003439">
    <property type="entry name" value="ABC_transporter-like_ATP-bd"/>
</dbReference>
<dbReference type="Gene3D" id="3.40.50.300">
    <property type="entry name" value="P-loop containing nucleotide triphosphate hydrolases"/>
    <property type="match status" value="1"/>
</dbReference>
<protein>
    <submittedName>
        <fullName evidence="5">ABC-type antimicrobial peptide transport system, ATPase component</fullName>
    </submittedName>
</protein>
<sequence length="238" mass="26173">MLSLCRAYGERANPVRALTDVSFDVARGSFVVVMGPSGSGKSTLLRCASGLDRPTSGAVLFGDTDLTGLSEVELTELRRRRIGFVFQEYNLLPALTVEQNIALPRHLAGDEPRKEELDTVLSWVSLRELRHRRPSELSGGQRQRAAIARALVTEPDIVFADEPTGALDSGSSDDVLRLLRWMADERERGIVMVTHDPVAAAFGDRVLFLADGRLVDVVETPTAELAAERMARLEFREA</sequence>
<dbReference type="RefSeq" id="WP_005461959.1">
    <property type="nucleotide sequence ID" value="NZ_CM001484.1"/>
</dbReference>
<dbReference type="STRING" id="928724.SacglDRAFT_00854"/>
<dbReference type="PROSITE" id="PS00211">
    <property type="entry name" value="ABC_TRANSPORTER_1"/>
    <property type="match status" value="1"/>
</dbReference>
<dbReference type="AlphaFoldDB" id="I1CYL8"/>
<dbReference type="HOGENOM" id="CLU_000604_1_22_11"/>
<keyword evidence="2" id="KW-0547">Nucleotide-binding</keyword>
<dbReference type="Proteomes" id="UP000005087">
    <property type="component" value="Chromosome"/>
</dbReference>
<dbReference type="CDD" id="cd03255">
    <property type="entry name" value="ABC_MJ0796_LolCDE_FtsE"/>
    <property type="match status" value="1"/>
</dbReference>
<keyword evidence="1" id="KW-0813">Transport</keyword>
<dbReference type="PROSITE" id="PS50893">
    <property type="entry name" value="ABC_TRANSPORTER_2"/>
    <property type="match status" value="1"/>
</dbReference>
<dbReference type="Pfam" id="PF00005">
    <property type="entry name" value="ABC_tran"/>
    <property type="match status" value="1"/>
</dbReference>
<evidence type="ECO:0000313" key="6">
    <source>
        <dbReference type="Proteomes" id="UP000005087"/>
    </source>
</evidence>
<feature type="domain" description="ABC transporter" evidence="4">
    <location>
        <begin position="2"/>
        <end position="236"/>
    </location>
</feature>
<dbReference type="GO" id="GO:0005524">
    <property type="term" value="F:ATP binding"/>
    <property type="evidence" value="ECO:0007669"/>
    <property type="project" value="UniProtKB-KW"/>
</dbReference>
<dbReference type="InterPro" id="IPR003593">
    <property type="entry name" value="AAA+_ATPase"/>
</dbReference>
<dbReference type="GO" id="GO:0016887">
    <property type="term" value="F:ATP hydrolysis activity"/>
    <property type="evidence" value="ECO:0007669"/>
    <property type="project" value="InterPro"/>
</dbReference>
<dbReference type="PANTHER" id="PTHR24220">
    <property type="entry name" value="IMPORT ATP-BINDING PROTEIN"/>
    <property type="match status" value="1"/>
</dbReference>
<dbReference type="EMBL" id="CM001484">
    <property type="protein sequence ID" value="EIE97792.1"/>
    <property type="molecule type" value="Genomic_DNA"/>
</dbReference>
<dbReference type="InterPro" id="IPR015854">
    <property type="entry name" value="ABC_transpr_LolD-like"/>
</dbReference>
<gene>
    <name evidence="5" type="ORF">SacglDRAFT_00854</name>
</gene>
<evidence type="ECO:0000259" key="4">
    <source>
        <dbReference type="PROSITE" id="PS50893"/>
    </source>
</evidence>
<reference evidence="6" key="2">
    <citation type="submission" date="2012-01" db="EMBL/GenBank/DDBJ databases">
        <title>Noncontiguous Finished sequence of chromosome of Saccharomonospora glauca K62.</title>
        <authorList>
            <consortium name="US DOE Joint Genome Institute"/>
            <person name="Lucas S."/>
            <person name="Han J."/>
            <person name="Lapidus A."/>
            <person name="Cheng J.-F."/>
            <person name="Goodwin L."/>
            <person name="Pitluck S."/>
            <person name="Peters L."/>
            <person name="Mikhailova N."/>
            <person name="Held B."/>
            <person name="Detter J.C."/>
            <person name="Han C."/>
            <person name="Tapia R."/>
            <person name="Land M."/>
            <person name="Hauser L."/>
            <person name="Kyrpides N."/>
            <person name="Ivanova N."/>
            <person name="Pagani I."/>
            <person name="Brambilla E.-M."/>
            <person name="Klenk H.-P."/>
            <person name="Woyke T."/>
        </authorList>
    </citation>
    <scope>NUCLEOTIDE SEQUENCE [LARGE SCALE GENOMIC DNA]</scope>
    <source>
        <strain evidence="6">K62</strain>
    </source>
</reference>
<dbReference type="FunFam" id="3.40.50.300:FF:000032">
    <property type="entry name" value="Export ABC transporter ATP-binding protein"/>
    <property type="match status" value="1"/>
</dbReference>
<name>I1CYL8_9PSEU</name>
<evidence type="ECO:0000256" key="1">
    <source>
        <dbReference type="ARBA" id="ARBA00022448"/>
    </source>
</evidence>
<dbReference type="SMART" id="SM00382">
    <property type="entry name" value="AAA"/>
    <property type="match status" value="1"/>
</dbReference>
<dbReference type="GO" id="GO:0098796">
    <property type="term" value="C:membrane protein complex"/>
    <property type="evidence" value="ECO:0007669"/>
    <property type="project" value="UniProtKB-ARBA"/>
</dbReference>
<evidence type="ECO:0000313" key="5">
    <source>
        <dbReference type="EMBL" id="EIE97792.1"/>
    </source>
</evidence>
<organism evidence="5 6">
    <name type="scientific">Saccharomonospora glauca K62</name>
    <dbReference type="NCBI Taxonomy" id="928724"/>
    <lineage>
        <taxon>Bacteria</taxon>
        <taxon>Bacillati</taxon>
        <taxon>Actinomycetota</taxon>
        <taxon>Actinomycetes</taxon>
        <taxon>Pseudonocardiales</taxon>
        <taxon>Pseudonocardiaceae</taxon>
        <taxon>Saccharomonospora</taxon>
    </lineage>
</organism>
<reference evidence="5 6" key="1">
    <citation type="submission" date="2011-09" db="EMBL/GenBank/DDBJ databases">
        <authorList>
            <consortium name="US DOE Joint Genome Institute (JGI-PGF)"/>
            <person name="Lucas S."/>
            <person name="Han J."/>
            <person name="Lapidus A."/>
            <person name="Cheng J.-F."/>
            <person name="Goodwin L."/>
            <person name="Pitluck S."/>
            <person name="Peters L."/>
            <person name="Land M.L."/>
            <person name="Hauser L."/>
            <person name="Brambilla E."/>
            <person name="Klenk H.-P."/>
            <person name="Woyke T.J."/>
        </authorList>
    </citation>
    <scope>NUCLEOTIDE SEQUENCE [LARGE SCALE GENOMIC DNA]</scope>
    <source>
        <strain evidence="5 6">K62</strain>
    </source>
</reference>
<proteinExistence type="predicted"/>
<accession>I1CYL8</accession>